<accession>A0A5E4MT80</accession>
<evidence type="ECO:0000313" key="2">
    <source>
        <dbReference type="Proteomes" id="UP000325440"/>
    </source>
</evidence>
<dbReference type="EMBL" id="CABPRJ010001426">
    <property type="protein sequence ID" value="VVC35497.1"/>
    <property type="molecule type" value="Genomic_DNA"/>
</dbReference>
<evidence type="ECO:0000313" key="1">
    <source>
        <dbReference type="EMBL" id="VVC35497.1"/>
    </source>
</evidence>
<keyword evidence="2" id="KW-1185">Reference proteome</keyword>
<sequence>MTTKRTNCKVSIKCQFHRPSSSDYESGEDNDIMTIRRILINRLGGLEMDGIHHKDYDDLKILLLKINRITLYSNVKHNYTDLKLSAIVS</sequence>
<name>A0A5E4MT80_9HEMI</name>
<gene>
    <name evidence="1" type="ORF">CINCED_3A015941</name>
</gene>
<organism evidence="1 2">
    <name type="scientific">Cinara cedri</name>
    <dbReference type="NCBI Taxonomy" id="506608"/>
    <lineage>
        <taxon>Eukaryota</taxon>
        <taxon>Metazoa</taxon>
        <taxon>Ecdysozoa</taxon>
        <taxon>Arthropoda</taxon>
        <taxon>Hexapoda</taxon>
        <taxon>Insecta</taxon>
        <taxon>Pterygota</taxon>
        <taxon>Neoptera</taxon>
        <taxon>Paraneoptera</taxon>
        <taxon>Hemiptera</taxon>
        <taxon>Sternorrhyncha</taxon>
        <taxon>Aphidomorpha</taxon>
        <taxon>Aphidoidea</taxon>
        <taxon>Aphididae</taxon>
        <taxon>Lachninae</taxon>
        <taxon>Cinara</taxon>
    </lineage>
</organism>
<reference evidence="1 2" key="1">
    <citation type="submission" date="2019-08" db="EMBL/GenBank/DDBJ databases">
        <authorList>
            <person name="Alioto T."/>
            <person name="Alioto T."/>
            <person name="Gomez Garrido J."/>
        </authorList>
    </citation>
    <scope>NUCLEOTIDE SEQUENCE [LARGE SCALE GENOMIC DNA]</scope>
</reference>
<protein>
    <submittedName>
        <fullName evidence="1">Uncharacterized protein</fullName>
    </submittedName>
</protein>
<proteinExistence type="predicted"/>
<dbReference type="AlphaFoldDB" id="A0A5E4MT80"/>
<dbReference type="Proteomes" id="UP000325440">
    <property type="component" value="Unassembled WGS sequence"/>
</dbReference>